<evidence type="ECO:0000256" key="1">
    <source>
        <dbReference type="ARBA" id="ARBA00022737"/>
    </source>
</evidence>
<keyword evidence="2 3" id="KW-0802">TPR repeat</keyword>
<feature type="repeat" description="TPR" evidence="3">
    <location>
        <begin position="660"/>
        <end position="693"/>
    </location>
</feature>
<reference evidence="6 7" key="1">
    <citation type="journal article" date="2017" name="ISME J.">
        <title>Energy and carbon metabolisms in a deep terrestrial subsurface fluid microbial community.</title>
        <authorList>
            <person name="Momper L."/>
            <person name="Jungbluth S.P."/>
            <person name="Lee M.D."/>
            <person name="Amend J.P."/>
        </authorList>
    </citation>
    <scope>NUCLEOTIDE SEQUENCE [LARGE SCALE GENOMIC DNA]</scope>
    <source>
        <strain evidence="6">SURF_26</strain>
    </source>
</reference>
<feature type="transmembrane region" description="Helical" evidence="4">
    <location>
        <begin position="12"/>
        <end position="32"/>
    </location>
</feature>
<gene>
    <name evidence="6" type="ORF">C4541_06305</name>
</gene>
<feature type="repeat" description="TPR" evidence="3">
    <location>
        <begin position="524"/>
        <end position="557"/>
    </location>
</feature>
<dbReference type="PROSITE" id="PS50005">
    <property type="entry name" value="TPR"/>
    <property type="match status" value="5"/>
</dbReference>
<feature type="transmembrane region" description="Helical" evidence="4">
    <location>
        <begin position="346"/>
        <end position="366"/>
    </location>
</feature>
<name>A0A3A4R4I7_9BACT</name>
<dbReference type="EMBL" id="QZJZ01000051">
    <property type="protein sequence ID" value="RJP59336.1"/>
    <property type="molecule type" value="Genomic_DNA"/>
</dbReference>
<dbReference type="Proteomes" id="UP000266426">
    <property type="component" value="Unassembled WGS sequence"/>
</dbReference>
<dbReference type="Pfam" id="PF25063">
    <property type="entry name" value="ARM_TT21_C"/>
    <property type="match status" value="1"/>
</dbReference>
<feature type="repeat" description="TPR" evidence="3">
    <location>
        <begin position="626"/>
        <end position="659"/>
    </location>
</feature>
<feature type="repeat" description="TPR" evidence="3">
    <location>
        <begin position="490"/>
        <end position="523"/>
    </location>
</feature>
<dbReference type="PANTHER" id="PTHR44227">
    <property type="match status" value="1"/>
</dbReference>
<feature type="transmembrane region" description="Helical" evidence="4">
    <location>
        <begin position="125"/>
        <end position="141"/>
    </location>
</feature>
<evidence type="ECO:0000256" key="2">
    <source>
        <dbReference type="ARBA" id="ARBA00022803"/>
    </source>
</evidence>
<dbReference type="InterPro" id="IPR019734">
    <property type="entry name" value="TPR_rpt"/>
</dbReference>
<evidence type="ECO:0000256" key="3">
    <source>
        <dbReference type="PROSITE-ProRule" id="PRU00339"/>
    </source>
</evidence>
<feature type="transmembrane region" description="Helical" evidence="4">
    <location>
        <begin position="183"/>
        <end position="209"/>
    </location>
</feature>
<organism evidence="6 7">
    <name type="scientific">Candidatus Auribacter fodinae</name>
    <dbReference type="NCBI Taxonomy" id="2093366"/>
    <lineage>
        <taxon>Bacteria</taxon>
        <taxon>Pseudomonadati</taxon>
        <taxon>Candidatus Auribacterota</taxon>
        <taxon>Candidatus Auribacteria</taxon>
        <taxon>Candidatus Auribacterales</taxon>
        <taxon>Candidatus Auribacteraceae</taxon>
        <taxon>Candidatus Auribacter</taxon>
    </lineage>
</organism>
<comment type="caution">
    <text evidence="6">The sequence shown here is derived from an EMBL/GenBank/DDBJ whole genome shotgun (WGS) entry which is preliminary data.</text>
</comment>
<evidence type="ECO:0000259" key="5">
    <source>
        <dbReference type="Pfam" id="PF25063"/>
    </source>
</evidence>
<sequence>MTPIENVSDQNCRLKTVIFCFLIILAGCIAYGNSLSNGFTYDDTSVLVSNHYIKDIRNLPRLFTSDYFLVSRERTFRPIAPLTLFIEYALLQLNPAPYHALSIFLHILNALLLFWVMIKLALPRWSALVAGLCFVCHPVISETVLNMSYMEDLWGLFFFLIALLSVIFFCDTGRKRFAVLVQVCYFLSLLSKEMGITLPLVVLICGFVFPQRMPLRSTIYFGILLPSCITAVLYGYLRFFLFFSSDRPADYPGGSILVTILNIPRILFHYIKLFLYPATLIADYQFDVYANPFRLAVWIPWCLLGGLVFLIWKLPRILSFWLVMYLLHFIPVSNIIPFGAVIGERYMYFSAIGFAGFAGCCFTVILENDWKYRDYITIIFITVMALTFYIARDMVRAADWKDDNTLWTATYRSAPAEMTRKVTFHVNLGNVYFERGDLDNALKEYMVAKKIKPDSPGVMNNIGIIYTEKKYYDLAKSTFLTSIAKYPEFLDTYYSLADLYITTRSFDEAEQVLRRIIAIDKNEIHAYFRLGLLAMQESKFSDAIDRFKDVLRFSASHTGAYINMSVCYIYMDKKDLAEAVLREGIKNGGDAVELYIRLSELYMRDKRYKDAFSCGEYLIKEFPKRAEGYTLAASVYHSTGKLPQARIWYEKALSIAPDNTHIINNLAAVDAALGDLDTARSLWRDSLRLDPNQPHIQKQLQD</sequence>
<feature type="transmembrane region" description="Helical" evidence="4">
    <location>
        <begin position="375"/>
        <end position="391"/>
    </location>
</feature>
<keyword evidence="1" id="KW-0677">Repeat</keyword>
<proteinExistence type="predicted"/>
<feature type="transmembrane region" description="Helical" evidence="4">
    <location>
        <begin position="153"/>
        <end position="171"/>
    </location>
</feature>
<keyword evidence="4" id="KW-1133">Transmembrane helix</keyword>
<dbReference type="InterPro" id="IPR056834">
    <property type="entry name" value="ARM_TT21_C"/>
</dbReference>
<dbReference type="PANTHER" id="PTHR44227:SF3">
    <property type="entry name" value="PROTEIN O-MANNOSYL-TRANSFERASE TMTC4"/>
    <property type="match status" value="1"/>
</dbReference>
<dbReference type="InterPro" id="IPR011717">
    <property type="entry name" value="TPR-4"/>
</dbReference>
<feature type="transmembrane region" description="Helical" evidence="4">
    <location>
        <begin position="221"/>
        <end position="243"/>
    </location>
</feature>
<dbReference type="AlphaFoldDB" id="A0A3A4R4I7"/>
<dbReference type="Pfam" id="PF07721">
    <property type="entry name" value="TPR_4"/>
    <property type="match status" value="1"/>
</dbReference>
<dbReference type="GO" id="GO:0042802">
    <property type="term" value="F:identical protein binding"/>
    <property type="evidence" value="ECO:0007669"/>
    <property type="project" value="InterPro"/>
</dbReference>
<dbReference type="Pfam" id="PF13181">
    <property type="entry name" value="TPR_8"/>
    <property type="match status" value="1"/>
</dbReference>
<feature type="domain" description="Tetratricopeptide repeat protein 21A/21B C-terminal ARM" evidence="5">
    <location>
        <begin position="436"/>
        <end position="580"/>
    </location>
</feature>
<protein>
    <submittedName>
        <fullName evidence="6">Tetratricopeptide repeat protein</fullName>
    </submittedName>
</protein>
<feature type="transmembrane region" description="Helical" evidence="4">
    <location>
        <begin position="295"/>
        <end position="312"/>
    </location>
</feature>
<evidence type="ECO:0000313" key="7">
    <source>
        <dbReference type="Proteomes" id="UP000266426"/>
    </source>
</evidence>
<accession>A0A3A4R4I7</accession>
<evidence type="ECO:0000256" key="4">
    <source>
        <dbReference type="SAM" id="Phobius"/>
    </source>
</evidence>
<feature type="transmembrane region" description="Helical" evidence="4">
    <location>
        <begin position="255"/>
        <end position="275"/>
    </location>
</feature>
<dbReference type="Gene3D" id="1.25.40.10">
    <property type="entry name" value="Tetratricopeptide repeat domain"/>
    <property type="match status" value="1"/>
</dbReference>
<feature type="transmembrane region" description="Helical" evidence="4">
    <location>
        <begin position="98"/>
        <end position="118"/>
    </location>
</feature>
<keyword evidence="4" id="KW-0472">Membrane</keyword>
<dbReference type="SUPFAM" id="SSF48452">
    <property type="entry name" value="TPR-like"/>
    <property type="match status" value="1"/>
</dbReference>
<keyword evidence="4" id="KW-0812">Transmembrane</keyword>
<evidence type="ECO:0000313" key="6">
    <source>
        <dbReference type="EMBL" id="RJP59336.1"/>
    </source>
</evidence>
<dbReference type="InterPro" id="IPR052346">
    <property type="entry name" value="O-mannosyl-transferase_TMTC"/>
</dbReference>
<feature type="transmembrane region" description="Helical" evidence="4">
    <location>
        <begin position="319"/>
        <end position="340"/>
    </location>
</feature>
<dbReference type="SMART" id="SM00028">
    <property type="entry name" value="TPR"/>
    <property type="match status" value="8"/>
</dbReference>
<feature type="repeat" description="TPR" evidence="3">
    <location>
        <begin position="422"/>
        <end position="455"/>
    </location>
</feature>
<dbReference type="InterPro" id="IPR011990">
    <property type="entry name" value="TPR-like_helical_dom_sf"/>
</dbReference>